<accession>A0ABV9KPI9</accession>
<dbReference type="Proteomes" id="UP001596023">
    <property type="component" value="Unassembled WGS sequence"/>
</dbReference>
<comment type="caution">
    <text evidence="1">The sequence shown here is derived from an EMBL/GenBank/DDBJ whole genome shotgun (WGS) entry which is preliminary data.</text>
</comment>
<protein>
    <recommendedName>
        <fullName evidence="3">DUF4919 domain-containing protein</fullName>
    </recommendedName>
</protein>
<dbReference type="EMBL" id="JBHSGN010000002">
    <property type="protein sequence ID" value="MFC4672102.1"/>
    <property type="molecule type" value="Genomic_DNA"/>
</dbReference>
<keyword evidence="2" id="KW-1185">Reference proteome</keyword>
<evidence type="ECO:0000313" key="1">
    <source>
        <dbReference type="EMBL" id="MFC4672102.1"/>
    </source>
</evidence>
<reference evidence="2" key="1">
    <citation type="journal article" date="2019" name="Int. J. Syst. Evol. Microbiol.">
        <title>The Global Catalogue of Microorganisms (GCM) 10K type strain sequencing project: providing services to taxonomists for standard genome sequencing and annotation.</title>
        <authorList>
            <consortium name="The Broad Institute Genomics Platform"/>
            <consortium name="The Broad Institute Genome Sequencing Center for Infectious Disease"/>
            <person name="Wu L."/>
            <person name="Ma J."/>
        </authorList>
    </citation>
    <scope>NUCLEOTIDE SEQUENCE [LARGE SCALE GENOMIC DNA]</scope>
    <source>
        <strain evidence="2">CCUG 66188</strain>
    </source>
</reference>
<sequence>MTHFEILSKLDPAIISHFLETGESEGIPPETQQWLQEISMAYQEYDKNRNISKAAESLKVRIVAKFKKKISLRTCQERIYSAIEYFHVDNVVSDKVWYIDFANKYEEDAEKAIQAEDFRAAYMFRKAAEECREKSSIAASLDTGFVPVFLLSPNISIINLGFEQKSLKEIARKDNEGYYLNLINSLPVDEPEKKRLRIDADLPDTPYEVIESD</sequence>
<dbReference type="RefSeq" id="WP_379993286.1">
    <property type="nucleotide sequence ID" value="NZ_JBHSGN010000002.1"/>
</dbReference>
<evidence type="ECO:0008006" key="3">
    <source>
        <dbReference type="Google" id="ProtNLM"/>
    </source>
</evidence>
<evidence type="ECO:0000313" key="2">
    <source>
        <dbReference type="Proteomes" id="UP001596023"/>
    </source>
</evidence>
<name>A0ABV9KPI9_9BACT</name>
<gene>
    <name evidence="1" type="ORF">ACFO6W_00190</name>
</gene>
<proteinExistence type="predicted"/>
<organism evidence="1 2">
    <name type="scientific">Dysgonomonas termitidis</name>
    <dbReference type="NCBI Taxonomy" id="1516126"/>
    <lineage>
        <taxon>Bacteria</taxon>
        <taxon>Pseudomonadati</taxon>
        <taxon>Bacteroidota</taxon>
        <taxon>Bacteroidia</taxon>
        <taxon>Bacteroidales</taxon>
        <taxon>Dysgonomonadaceae</taxon>
        <taxon>Dysgonomonas</taxon>
    </lineage>
</organism>